<accession>A0A382CAG8</accession>
<dbReference type="Gene3D" id="3.20.20.210">
    <property type="match status" value="1"/>
</dbReference>
<dbReference type="GO" id="GO:0009086">
    <property type="term" value="P:methionine biosynthetic process"/>
    <property type="evidence" value="ECO:0007669"/>
    <property type="project" value="InterPro"/>
</dbReference>
<protein>
    <recommendedName>
        <fullName evidence="1">Cobalamin-independent methionine synthase MetE C-terminal/archaeal domain-containing protein</fullName>
    </recommendedName>
</protein>
<dbReference type="AlphaFoldDB" id="A0A382CAG8"/>
<evidence type="ECO:0000259" key="1">
    <source>
        <dbReference type="Pfam" id="PF01717"/>
    </source>
</evidence>
<dbReference type="CDD" id="cd03311">
    <property type="entry name" value="CIMS_C_terminal_like"/>
    <property type="match status" value="1"/>
</dbReference>
<evidence type="ECO:0000313" key="2">
    <source>
        <dbReference type="EMBL" id="SVB23118.1"/>
    </source>
</evidence>
<sequence length="344" mass="38734">MEVVESRKRGDISDKNFQSILDTAVPFAITLQEKAGLNYITDGEWRRESYVKVFSDSVNGFKNDLIGVGTVNQDSHTTNMYPAVVNKIKQIKSIALNEAKFTMRHSFGESKLLVTLPSAYTIGRRMWDEKFSSNTYPDRAEFIEDCVPIIRKEISDLIDAGFLNIQLDDPWLALLVDPEYRKREKISDIDKEIELSVKSTNKIIKDFDSVFFSVHLCHAHYNRLHGSEGPYDLISDAFEQLNVDRIAIELASPIAGGLNILKTFPSDKILGMGVVDHTSRDIEKSDSIVSKVEDAINYLGSDKITLNPDCGFAPSSSNPMDLDEAYLKLKELSSASLYLKNKYL</sequence>
<feature type="domain" description="Cobalamin-independent methionine synthase MetE C-terminal/archaeal" evidence="1">
    <location>
        <begin position="6"/>
        <end position="313"/>
    </location>
</feature>
<dbReference type="PANTHER" id="PTHR43844:SF2">
    <property type="entry name" value="SYNTHASE, VITAMIN-B12 INDEPENDENT, PUTATIVE (AFU_ORTHOLOGUE AFUA_3G12060)-RELATED"/>
    <property type="match status" value="1"/>
</dbReference>
<dbReference type="InterPro" id="IPR038071">
    <property type="entry name" value="UROD/MetE-like_sf"/>
</dbReference>
<dbReference type="SUPFAM" id="SSF51726">
    <property type="entry name" value="UROD/MetE-like"/>
    <property type="match status" value="1"/>
</dbReference>
<organism evidence="2">
    <name type="scientific">marine metagenome</name>
    <dbReference type="NCBI Taxonomy" id="408172"/>
    <lineage>
        <taxon>unclassified sequences</taxon>
        <taxon>metagenomes</taxon>
        <taxon>ecological metagenomes</taxon>
    </lineage>
</organism>
<dbReference type="InterPro" id="IPR002629">
    <property type="entry name" value="Met_Synth_C/arc"/>
</dbReference>
<dbReference type="Pfam" id="PF01717">
    <property type="entry name" value="Meth_synt_2"/>
    <property type="match status" value="1"/>
</dbReference>
<dbReference type="GO" id="GO:0008270">
    <property type="term" value="F:zinc ion binding"/>
    <property type="evidence" value="ECO:0007669"/>
    <property type="project" value="InterPro"/>
</dbReference>
<dbReference type="EMBL" id="UINC01033593">
    <property type="protein sequence ID" value="SVB23118.1"/>
    <property type="molecule type" value="Genomic_DNA"/>
</dbReference>
<gene>
    <name evidence="2" type="ORF">METZ01_LOCUS175972</name>
</gene>
<name>A0A382CAG8_9ZZZZ</name>
<dbReference type="GO" id="GO:0003871">
    <property type="term" value="F:5-methyltetrahydropteroyltriglutamate-homocysteine S-methyltransferase activity"/>
    <property type="evidence" value="ECO:0007669"/>
    <property type="project" value="InterPro"/>
</dbReference>
<proteinExistence type="predicted"/>
<dbReference type="PANTHER" id="PTHR43844">
    <property type="entry name" value="METHIONINE SYNTHASE"/>
    <property type="match status" value="1"/>
</dbReference>
<reference evidence="2" key="1">
    <citation type="submission" date="2018-05" db="EMBL/GenBank/DDBJ databases">
        <authorList>
            <person name="Lanie J.A."/>
            <person name="Ng W.-L."/>
            <person name="Kazmierczak K.M."/>
            <person name="Andrzejewski T.M."/>
            <person name="Davidsen T.M."/>
            <person name="Wayne K.J."/>
            <person name="Tettelin H."/>
            <person name="Glass J.I."/>
            <person name="Rusch D."/>
            <person name="Podicherti R."/>
            <person name="Tsui H.-C.T."/>
            <person name="Winkler M.E."/>
        </authorList>
    </citation>
    <scope>NUCLEOTIDE SEQUENCE</scope>
</reference>